<keyword evidence="2" id="KW-1185">Reference proteome</keyword>
<organism evidence="1 2">
    <name type="scientific">Carex littledalei</name>
    <dbReference type="NCBI Taxonomy" id="544730"/>
    <lineage>
        <taxon>Eukaryota</taxon>
        <taxon>Viridiplantae</taxon>
        <taxon>Streptophyta</taxon>
        <taxon>Embryophyta</taxon>
        <taxon>Tracheophyta</taxon>
        <taxon>Spermatophyta</taxon>
        <taxon>Magnoliopsida</taxon>
        <taxon>Liliopsida</taxon>
        <taxon>Poales</taxon>
        <taxon>Cyperaceae</taxon>
        <taxon>Cyperoideae</taxon>
        <taxon>Cariceae</taxon>
        <taxon>Carex</taxon>
        <taxon>Carex subgen. Euthyceras</taxon>
    </lineage>
</organism>
<evidence type="ECO:0000313" key="1">
    <source>
        <dbReference type="EMBL" id="KAF3324055.1"/>
    </source>
</evidence>
<protein>
    <submittedName>
        <fullName evidence="1">Mitochondrial import receptor subunit TOM5</fullName>
    </submittedName>
</protein>
<evidence type="ECO:0000313" key="2">
    <source>
        <dbReference type="Proteomes" id="UP000623129"/>
    </source>
</evidence>
<gene>
    <name evidence="1" type="ORF">FCM35_KLT11522</name>
</gene>
<keyword evidence="1" id="KW-0675">Receptor</keyword>
<dbReference type="PANTHER" id="PTHR37251:SF1">
    <property type="entry name" value="MITOCHONDRIAL IMPORT RECEPTOR SUBUNIT TOM5 HOMOLOG"/>
    <property type="match status" value="1"/>
</dbReference>
<reference evidence="1" key="1">
    <citation type="submission" date="2020-01" db="EMBL/GenBank/DDBJ databases">
        <title>Genome sequence of Kobresia littledalei, the first chromosome-level genome in the family Cyperaceae.</title>
        <authorList>
            <person name="Qu G."/>
        </authorList>
    </citation>
    <scope>NUCLEOTIDE SEQUENCE</scope>
    <source>
        <strain evidence="1">C.B.Clarke</strain>
        <tissue evidence="1">Leaf</tissue>
    </source>
</reference>
<comment type="caution">
    <text evidence="1">The sequence shown here is derived from an EMBL/GenBank/DDBJ whole genome shotgun (WGS) entry which is preliminary data.</text>
</comment>
<dbReference type="PANTHER" id="PTHR37251">
    <property type="entry name" value="MITOCHONDRIAL IMPORT RECEPTOR SUBUNIT TOM5 HOMOLOG"/>
    <property type="match status" value="1"/>
</dbReference>
<proteinExistence type="predicted"/>
<dbReference type="OrthoDB" id="5514856at2759"/>
<sequence length="54" mass="6098">MAKGGSSIDKLKDLWNSQVNDEQQWALNFNLLKATGLFTGAIFFMRNFGELMSI</sequence>
<dbReference type="EMBL" id="SWLB01000022">
    <property type="protein sequence ID" value="KAF3324055.1"/>
    <property type="molecule type" value="Genomic_DNA"/>
</dbReference>
<name>A0A833QBW4_9POAL</name>
<dbReference type="AlphaFoldDB" id="A0A833QBW4"/>
<dbReference type="Proteomes" id="UP000623129">
    <property type="component" value="Unassembled WGS sequence"/>
</dbReference>
<accession>A0A833QBW4</accession>
<dbReference type="InterPro" id="IPR034553">
    <property type="entry name" value="TOM5_viridi"/>
</dbReference>
<dbReference type="GO" id="GO:0005742">
    <property type="term" value="C:mitochondrial outer membrane translocase complex"/>
    <property type="evidence" value="ECO:0007669"/>
    <property type="project" value="InterPro"/>
</dbReference>